<gene>
    <name evidence="1" type="ORF">EDD42_0026</name>
</gene>
<evidence type="ECO:0000313" key="1">
    <source>
        <dbReference type="EMBL" id="ROR79995.1"/>
    </source>
</evidence>
<comment type="caution">
    <text evidence="1">The sequence shown here is derived from an EMBL/GenBank/DDBJ whole genome shotgun (WGS) entry which is preliminary data.</text>
</comment>
<dbReference type="Proteomes" id="UP000266915">
    <property type="component" value="Unassembled WGS sequence"/>
</dbReference>
<accession>A0A3N2BXI5</accession>
<protein>
    <submittedName>
        <fullName evidence="1">Uncharacterized protein</fullName>
    </submittedName>
</protein>
<name>A0A3N2BXI5_9MICO</name>
<proteinExistence type="predicted"/>
<dbReference type="EMBL" id="RKHL01000001">
    <property type="protein sequence ID" value="ROR79995.1"/>
    <property type="molecule type" value="Genomic_DNA"/>
</dbReference>
<evidence type="ECO:0000313" key="2">
    <source>
        <dbReference type="Proteomes" id="UP000266915"/>
    </source>
</evidence>
<dbReference type="AlphaFoldDB" id="A0A3N2BXI5"/>
<organism evidence="1 2">
    <name type="scientific">Plantibacter flavus</name>
    <dbReference type="NCBI Taxonomy" id="150123"/>
    <lineage>
        <taxon>Bacteria</taxon>
        <taxon>Bacillati</taxon>
        <taxon>Actinomycetota</taxon>
        <taxon>Actinomycetes</taxon>
        <taxon>Micrococcales</taxon>
        <taxon>Microbacteriaceae</taxon>
        <taxon>Plantibacter</taxon>
    </lineage>
</organism>
<reference evidence="1 2" key="1">
    <citation type="submission" date="2018-11" db="EMBL/GenBank/DDBJ databases">
        <title>Sequencing the genomes of 1000 actinobacteria strains.</title>
        <authorList>
            <person name="Klenk H.-P."/>
        </authorList>
    </citation>
    <scope>NUCLEOTIDE SEQUENCE [LARGE SCALE GENOMIC DNA]</scope>
    <source>
        <strain evidence="1 2">DSM 14012</strain>
    </source>
</reference>
<sequence length="66" mass="7025">MITRTAAGTRVAPGASRAPQAVVERIRDLVEVSADSDVSLEDVLAVLRTLWTERGPAATPQPEKPT</sequence>
<keyword evidence="2" id="KW-1185">Reference proteome</keyword>